<feature type="transmembrane region" description="Helical" evidence="1">
    <location>
        <begin position="83"/>
        <end position="109"/>
    </location>
</feature>
<keyword evidence="1" id="KW-0472">Membrane</keyword>
<reference evidence="2 3" key="1">
    <citation type="submission" date="2021-01" db="EMBL/GenBank/DDBJ databases">
        <title>Whole genome shotgun sequence of Planotetraspora mira NBRC 15435.</title>
        <authorList>
            <person name="Komaki H."/>
            <person name="Tamura T."/>
        </authorList>
    </citation>
    <scope>NUCLEOTIDE SEQUENCE [LARGE SCALE GENOMIC DNA]</scope>
    <source>
        <strain evidence="2 3">NBRC 15435</strain>
    </source>
</reference>
<feature type="transmembrane region" description="Helical" evidence="1">
    <location>
        <begin position="159"/>
        <end position="178"/>
    </location>
</feature>
<dbReference type="AlphaFoldDB" id="A0A8J3TU05"/>
<dbReference type="EMBL" id="BOOO01000033">
    <property type="protein sequence ID" value="GII32116.1"/>
    <property type="molecule type" value="Genomic_DNA"/>
</dbReference>
<sequence length="365" mass="38604">MSILEQRYRWVLRLLPAAYRAEREEEMVTAFLEGARRGKAGMDDQRPRWMEIASVATLALRLRLGGPGEPPRSFLWGEAVRRAAVLGLVFWTTVGCLSATLTLYTYGILAEGPPDGLTMGIGDPGSPERLRHVLADLAPLLWAASLGALVLGRPLTAKAAAVAALVVPYVLVPPALSVGGWEIAVRWACTLFPAAVTALALMIGFHRDAPPPRLSRGRALGMVALPAAVGILLSLVVGVLDSLTRAGTVPMRLLMQVLMWVDMPGLACVALTTVTVWCVAGRRTSRRSSAPVALAAAILTVPVVLARTAILHPGATDSITGIINLVGCVQLGLLLMSGMTLVVMGARALRTATDGDLTELRGQHG</sequence>
<accession>A0A8J3TU05</accession>
<keyword evidence="1" id="KW-1133">Transmembrane helix</keyword>
<evidence type="ECO:0000313" key="2">
    <source>
        <dbReference type="EMBL" id="GII32116.1"/>
    </source>
</evidence>
<feature type="transmembrane region" description="Helical" evidence="1">
    <location>
        <begin position="129"/>
        <end position="152"/>
    </location>
</feature>
<feature type="transmembrane region" description="Helical" evidence="1">
    <location>
        <begin position="217"/>
        <end position="237"/>
    </location>
</feature>
<evidence type="ECO:0000256" key="1">
    <source>
        <dbReference type="SAM" id="Phobius"/>
    </source>
</evidence>
<feature type="transmembrane region" description="Helical" evidence="1">
    <location>
        <begin position="322"/>
        <end position="343"/>
    </location>
</feature>
<keyword evidence="1" id="KW-0812">Transmembrane</keyword>
<feature type="transmembrane region" description="Helical" evidence="1">
    <location>
        <begin position="184"/>
        <end position="205"/>
    </location>
</feature>
<name>A0A8J3TU05_9ACTN</name>
<proteinExistence type="predicted"/>
<gene>
    <name evidence="2" type="ORF">Pmi06nite_55580</name>
</gene>
<dbReference type="Proteomes" id="UP000650628">
    <property type="component" value="Unassembled WGS sequence"/>
</dbReference>
<comment type="caution">
    <text evidence="2">The sequence shown here is derived from an EMBL/GenBank/DDBJ whole genome shotgun (WGS) entry which is preliminary data.</text>
</comment>
<evidence type="ECO:0000313" key="3">
    <source>
        <dbReference type="Proteomes" id="UP000650628"/>
    </source>
</evidence>
<organism evidence="2 3">
    <name type="scientific">Planotetraspora mira</name>
    <dbReference type="NCBI Taxonomy" id="58121"/>
    <lineage>
        <taxon>Bacteria</taxon>
        <taxon>Bacillati</taxon>
        <taxon>Actinomycetota</taxon>
        <taxon>Actinomycetes</taxon>
        <taxon>Streptosporangiales</taxon>
        <taxon>Streptosporangiaceae</taxon>
        <taxon>Planotetraspora</taxon>
    </lineage>
</organism>
<keyword evidence="3" id="KW-1185">Reference proteome</keyword>
<feature type="transmembrane region" description="Helical" evidence="1">
    <location>
        <begin position="257"/>
        <end position="280"/>
    </location>
</feature>
<dbReference type="RefSeq" id="WP_203956018.1">
    <property type="nucleotide sequence ID" value="NZ_BOOO01000033.1"/>
</dbReference>
<feature type="transmembrane region" description="Helical" evidence="1">
    <location>
        <begin position="292"/>
        <end position="310"/>
    </location>
</feature>
<protein>
    <submittedName>
        <fullName evidence="2">Uncharacterized protein</fullName>
    </submittedName>
</protein>